<proteinExistence type="predicted"/>
<accession>A0A0L0EP47</accession>
<evidence type="ECO:0000313" key="1">
    <source>
        <dbReference type="EMBL" id="KNC66145.1"/>
    </source>
</evidence>
<protein>
    <submittedName>
        <fullName evidence="1">Uncharacterized protein</fullName>
    </submittedName>
</protein>
<sequence length="66" mass="7669">MFSSFGQWINRQRIFLYSWAYLLSLYKQATYQTQKHTERVHVAGYELGRVTAQPLCKGLWGQGLAA</sequence>
<organism evidence="1 2">
    <name type="scientific">Pseudoalteromonas rubra</name>
    <dbReference type="NCBI Taxonomy" id="43658"/>
    <lineage>
        <taxon>Bacteria</taxon>
        <taxon>Pseudomonadati</taxon>
        <taxon>Pseudomonadota</taxon>
        <taxon>Gammaproteobacteria</taxon>
        <taxon>Alteromonadales</taxon>
        <taxon>Pseudoalteromonadaceae</taxon>
        <taxon>Pseudoalteromonas</taxon>
    </lineage>
</organism>
<gene>
    <name evidence="1" type="ORF">AC626_18830</name>
</gene>
<dbReference type="EMBL" id="LFZX01000182">
    <property type="protein sequence ID" value="KNC66145.1"/>
    <property type="molecule type" value="Genomic_DNA"/>
</dbReference>
<comment type="caution">
    <text evidence="1">The sequence shown here is derived from an EMBL/GenBank/DDBJ whole genome shotgun (WGS) entry which is preliminary data.</text>
</comment>
<name>A0A0L0EP47_9GAMM</name>
<dbReference type="PATRIC" id="fig|43658.6.peg.1373"/>
<dbReference type="Proteomes" id="UP000036850">
    <property type="component" value="Unassembled WGS sequence"/>
</dbReference>
<evidence type="ECO:0000313" key="2">
    <source>
        <dbReference type="Proteomes" id="UP000036850"/>
    </source>
</evidence>
<reference evidence="2" key="1">
    <citation type="submission" date="2015-07" db="EMBL/GenBank/DDBJ databases">
        <title>Draft genome sequence of a Pseudoalteromonas rubra strain, OCN096, isolated from Kaneohe Bay, Oahu, Hawaii.</title>
        <authorList>
            <person name="Beurmann S."/>
            <person name="Ushijima B."/>
            <person name="Belcaid M."/>
            <person name="Callahan S.M."/>
            <person name="Aeby G.S."/>
        </authorList>
    </citation>
    <scope>NUCLEOTIDE SEQUENCE [LARGE SCALE GENOMIC DNA]</scope>
    <source>
        <strain evidence="2">OCN096</strain>
    </source>
</reference>
<dbReference type="AlphaFoldDB" id="A0A0L0EP47"/>